<dbReference type="NCBIfam" id="NF008528">
    <property type="entry name" value="PRK11463.1-2"/>
    <property type="match status" value="1"/>
</dbReference>
<evidence type="ECO:0000313" key="3">
    <source>
        <dbReference type="EMBL" id="MFC4352348.1"/>
    </source>
</evidence>
<dbReference type="EMBL" id="JBHSCW010000007">
    <property type="protein sequence ID" value="MFC4352348.1"/>
    <property type="molecule type" value="Genomic_DNA"/>
</dbReference>
<evidence type="ECO:0000313" key="4">
    <source>
        <dbReference type="Proteomes" id="UP001595799"/>
    </source>
</evidence>
<gene>
    <name evidence="3" type="ORF">ACFOW6_12435</name>
</gene>
<dbReference type="InterPro" id="IPR007313">
    <property type="entry name" value="FxsA"/>
</dbReference>
<dbReference type="RefSeq" id="WP_382422699.1">
    <property type="nucleotide sequence ID" value="NZ_JBHSCW010000007.1"/>
</dbReference>
<keyword evidence="2" id="KW-1133">Transmembrane helix</keyword>
<evidence type="ECO:0000256" key="1">
    <source>
        <dbReference type="SAM" id="MobiDB-lite"/>
    </source>
</evidence>
<feature type="transmembrane region" description="Helical" evidence="2">
    <location>
        <begin position="27"/>
        <end position="51"/>
    </location>
</feature>
<dbReference type="Pfam" id="PF04186">
    <property type="entry name" value="FxsA"/>
    <property type="match status" value="1"/>
</dbReference>
<comment type="caution">
    <text evidence="3">The sequence shown here is derived from an EMBL/GenBank/DDBJ whole genome shotgun (WGS) entry which is preliminary data.</text>
</comment>
<keyword evidence="4" id="KW-1185">Reference proteome</keyword>
<keyword evidence="2" id="KW-0472">Membrane</keyword>
<dbReference type="PANTHER" id="PTHR35335:SF1">
    <property type="entry name" value="UPF0716 PROTEIN FXSA"/>
    <property type="match status" value="1"/>
</dbReference>
<feature type="transmembrane region" description="Helical" evidence="2">
    <location>
        <begin position="72"/>
        <end position="101"/>
    </location>
</feature>
<name>A0ABV8UPD9_9PROT</name>
<feature type="region of interest" description="Disordered" evidence="1">
    <location>
        <begin position="138"/>
        <end position="182"/>
    </location>
</feature>
<feature type="compositionally biased region" description="Basic and acidic residues" evidence="1">
    <location>
        <begin position="148"/>
        <end position="173"/>
    </location>
</feature>
<keyword evidence="2" id="KW-0812">Transmembrane</keyword>
<protein>
    <submittedName>
        <fullName evidence="3">FxsA family protein</fullName>
    </submittedName>
</protein>
<sequence length="182" mass="20455">MALYILLAFIVIPLVEIALFIQLGDWIGLWPTLAAIVLTALAGTALLRIQGLVTLARARAEMDRGEVPARELFDALCLVIAGVLLLVPGFFTDAIGLLLFVPPVRTWLRRILGRNIQVRSMSAHGYGQYRQRDDDRTIDADYVDVTGEEERQEKEDEHREIHDKRSDDDDRSGKSGGSKWVR</sequence>
<accession>A0ABV8UPD9</accession>
<proteinExistence type="predicted"/>
<evidence type="ECO:0000256" key="2">
    <source>
        <dbReference type="SAM" id="Phobius"/>
    </source>
</evidence>
<organism evidence="3 4">
    <name type="scientific">Fodinicurvata halophila</name>
    <dbReference type="NCBI Taxonomy" id="1419723"/>
    <lineage>
        <taxon>Bacteria</taxon>
        <taxon>Pseudomonadati</taxon>
        <taxon>Pseudomonadota</taxon>
        <taxon>Alphaproteobacteria</taxon>
        <taxon>Rhodospirillales</taxon>
        <taxon>Rhodovibrionaceae</taxon>
        <taxon>Fodinicurvata</taxon>
    </lineage>
</organism>
<dbReference type="Proteomes" id="UP001595799">
    <property type="component" value="Unassembled WGS sequence"/>
</dbReference>
<dbReference type="PANTHER" id="PTHR35335">
    <property type="entry name" value="UPF0716 PROTEIN FXSA"/>
    <property type="match status" value="1"/>
</dbReference>
<reference evidence="4" key="1">
    <citation type="journal article" date="2019" name="Int. J. Syst. Evol. Microbiol.">
        <title>The Global Catalogue of Microorganisms (GCM) 10K type strain sequencing project: providing services to taxonomists for standard genome sequencing and annotation.</title>
        <authorList>
            <consortium name="The Broad Institute Genomics Platform"/>
            <consortium name="The Broad Institute Genome Sequencing Center for Infectious Disease"/>
            <person name="Wu L."/>
            <person name="Ma J."/>
        </authorList>
    </citation>
    <scope>NUCLEOTIDE SEQUENCE [LARGE SCALE GENOMIC DNA]</scope>
    <source>
        <strain evidence="4">CECT 8472</strain>
    </source>
</reference>